<feature type="domain" description="MASE1" evidence="7">
    <location>
        <begin position="48"/>
        <end position="141"/>
    </location>
</feature>
<accession>A0A5C6TZD9</accession>
<proteinExistence type="predicted"/>
<evidence type="ECO:0000256" key="6">
    <source>
        <dbReference type="SAM" id="Phobius"/>
    </source>
</evidence>
<evidence type="ECO:0000256" key="2">
    <source>
        <dbReference type="ARBA" id="ARBA00022475"/>
    </source>
</evidence>
<dbReference type="EMBL" id="VOPW01000001">
    <property type="protein sequence ID" value="TXC65967.1"/>
    <property type="molecule type" value="Genomic_DNA"/>
</dbReference>
<dbReference type="Pfam" id="PF05231">
    <property type="entry name" value="MASE1"/>
    <property type="match status" value="1"/>
</dbReference>
<organism evidence="8 9">
    <name type="scientific">Piscinibacter aquaticus</name>
    <dbReference type="NCBI Taxonomy" id="392597"/>
    <lineage>
        <taxon>Bacteria</taxon>
        <taxon>Pseudomonadati</taxon>
        <taxon>Pseudomonadota</taxon>
        <taxon>Betaproteobacteria</taxon>
        <taxon>Burkholderiales</taxon>
        <taxon>Sphaerotilaceae</taxon>
        <taxon>Piscinibacter</taxon>
    </lineage>
</organism>
<evidence type="ECO:0000259" key="7">
    <source>
        <dbReference type="Pfam" id="PF05231"/>
    </source>
</evidence>
<comment type="caution">
    <text evidence="8">The sequence shown here is derived from an EMBL/GenBank/DDBJ whole genome shotgun (WGS) entry which is preliminary data.</text>
</comment>
<reference evidence="8 9" key="1">
    <citation type="submission" date="2019-08" db="EMBL/GenBank/DDBJ databases">
        <authorList>
            <person name="Khan S.A."/>
            <person name="Jeon C.O."/>
            <person name="Jeong S.E."/>
        </authorList>
    </citation>
    <scope>NUCLEOTIDE SEQUENCE [LARGE SCALE GENOMIC DNA]</scope>
    <source>
        <strain evidence="9">IMCC1728</strain>
    </source>
</reference>
<comment type="subcellular location">
    <subcellularLocation>
        <location evidence="1">Cell membrane</location>
        <topology evidence="1">Multi-pass membrane protein</topology>
    </subcellularLocation>
</comment>
<keyword evidence="2" id="KW-1003">Cell membrane</keyword>
<name>A0A5C6TZD9_9BURK</name>
<keyword evidence="9" id="KW-1185">Reference proteome</keyword>
<gene>
    <name evidence="8" type="ORF">FSC37_08445</name>
</gene>
<keyword evidence="3 6" id="KW-0812">Transmembrane</keyword>
<protein>
    <recommendedName>
        <fullName evidence="7">MASE1 domain-containing protein</fullName>
    </recommendedName>
</protein>
<feature type="transmembrane region" description="Helical" evidence="6">
    <location>
        <begin position="70"/>
        <end position="94"/>
    </location>
</feature>
<evidence type="ECO:0000256" key="1">
    <source>
        <dbReference type="ARBA" id="ARBA00004651"/>
    </source>
</evidence>
<dbReference type="InterPro" id="IPR007895">
    <property type="entry name" value="MASE1"/>
</dbReference>
<keyword evidence="4 6" id="KW-1133">Transmembrane helix</keyword>
<dbReference type="Proteomes" id="UP000321832">
    <property type="component" value="Unassembled WGS sequence"/>
</dbReference>
<evidence type="ECO:0000256" key="3">
    <source>
        <dbReference type="ARBA" id="ARBA00022692"/>
    </source>
</evidence>
<evidence type="ECO:0000313" key="8">
    <source>
        <dbReference type="EMBL" id="TXC65967.1"/>
    </source>
</evidence>
<dbReference type="GO" id="GO:0005886">
    <property type="term" value="C:plasma membrane"/>
    <property type="evidence" value="ECO:0007669"/>
    <property type="project" value="UniProtKB-SubCell"/>
</dbReference>
<feature type="transmembrane region" description="Helical" evidence="6">
    <location>
        <begin position="48"/>
        <end position="64"/>
    </location>
</feature>
<evidence type="ECO:0000256" key="4">
    <source>
        <dbReference type="ARBA" id="ARBA00022989"/>
    </source>
</evidence>
<evidence type="ECO:0000313" key="9">
    <source>
        <dbReference type="Proteomes" id="UP000321832"/>
    </source>
</evidence>
<evidence type="ECO:0000256" key="5">
    <source>
        <dbReference type="ARBA" id="ARBA00023136"/>
    </source>
</evidence>
<dbReference type="AlphaFoldDB" id="A0A5C6TZD9"/>
<keyword evidence="5 6" id="KW-0472">Membrane</keyword>
<sequence length="166" mass="17025">MACAPCAVQRCCQRATSCCCCGACCCAPPTWPPACWARHAADRRTGELVWPPAGLAFAALLRFGPRLWPAVAIGAFIVASSTGLILWVAALVALGNAGGMAAAATALRHHGLHPALDRRIDLKLLALGAVGATVLTATNGVTGCCSAAHCPGPWHCRRGRTGGWAT</sequence>